<proteinExistence type="predicted"/>
<name>A0A1E5RE13_9ASCO</name>
<keyword evidence="1" id="KW-0812">Transmembrane</keyword>
<dbReference type="Gene3D" id="1.20.144.10">
    <property type="entry name" value="Phosphatidic acid phosphatase type 2/haloperoxidase"/>
    <property type="match status" value="1"/>
</dbReference>
<evidence type="ECO:0000313" key="4">
    <source>
        <dbReference type="Proteomes" id="UP000095728"/>
    </source>
</evidence>
<keyword evidence="4" id="KW-1185">Reference proteome</keyword>
<evidence type="ECO:0000313" key="3">
    <source>
        <dbReference type="EMBL" id="OEJ85141.1"/>
    </source>
</evidence>
<dbReference type="EMBL" id="LPNM01000007">
    <property type="protein sequence ID" value="OEJ85141.1"/>
    <property type="molecule type" value="Genomic_DNA"/>
</dbReference>
<gene>
    <name evidence="3" type="ORF">AWRI3579_g2379</name>
</gene>
<feature type="domain" description="Phosphatidic acid phosphatase type 2/haloperoxidase" evidence="2">
    <location>
        <begin position="2"/>
        <end position="117"/>
    </location>
</feature>
<comment type="caution">
    <text evidence="3">The sequence shown here is derived from an EMBL/GenBank/DDBJ whole genome shotgun (WGS) entry which is preliminary data.</text>
</comment>
<evidence type="ECO:0000256" key="1">
    <source>
        <dbReference type="SAM" id="Phobius"/>
    </source>
</evidence>
<sequence length="175" mass="20147">MAGGHVVNDIVNNIVKKFIKEPRPFNYFGDSFQQNTIRSGYGMPSAHSQFMGFFAMYVGLRLFTFWDTSLFNKIVGTIALIAVSILVAWSRVYLGYHSFTQVGVGLSLGSALASFYFLVVIYVRRVGLSQWFLNWKICQKLYMKDSAFYRPLSLKQEYDAWKTRTSNINEEKKTK</sequence>
<dbReference type="SUPFAM" id="SSF48317">
    <property type="entry name" value="Acid phosphatase/Vanadium-dependent haloperoxidase"/>
    <property type="match status" value="1"/>
</dbReference>
<dbReference type="UniPathway" id="UPA00378"/>
<feature type="transmembrane region" description="Helical" evidence="1">
    <location>
        <begin position="70"/>
        <end position="90"/>
    </location>
</feature>
<dbReference type="InterPro" id="IPR000326">
    <property type="entry name" value="PAP2/HPO"/>
</dbReference>
<dbReference type="PANTHER" id="PTHR14969">
    <property type="entry name" value="SPHINGOSINE-1-PHOSPHATE PHOSPHOHYDROLASE"/>
    <property type="match status" value="1"/>
</dbReference>
<dbReference type="InterPro" id="IPR036938">
    <property type="entry name" value="PAP2/HPO_sf"/>
</dbReference>
<organism evidence="3 4">
    <name type="scientific">Hanseniaspora osmophila</name>
    <dbReference type="NCBI Taxonomy" id="56408"/>
    <lineage>
        <taxon>Eukaryota</taxon>
        <taxon>Fungi</taxon>
        <taxon>Dikarya</taxon>
        <taxon>Ascomycota</taxon>
        <taxon>Saccharomycotina</taxon>
        <taxon>Saccharomycetes</taxon>
        <taxon>Saccharomycodales</taxon>
        <taxon>Saccharomycodaceae</taxon>
        <taxon>Hanseniaspora</taxon>
    </lineage>
</organism>
<keyword evidence="1" id="KW-0472">Membrane</keyword>
<feature type="transmembrane region" description="Helical" evidence="1">
    <location>
        <begin position="102"/>
        <end position="123"/>
    </location>
</feature>
<dbReference type="STRING" id="56408.A0A1E5RE13"/>
<dbReference type="OrthoDB" id="302705at2759"/>
<dbReference type="SMART" id="SM00014">
    <property type="entry name" value="acidPPc"/>
    <property type="match status" value="1"/>
</dbReference>
<dbReference type="GO" id="GO:0042392">
    <property type="term" value="F:sphingosine-1-phosphate phosphatase activity"/>
    <property type="evidence" value="ECO:0007669"/>
    <property type="project" value="TreeGrafter"/>
</dbReference>
<dbReference type="FunCoup" id="A0A1E5RE13">
    <property type="interactions" value="358"/>
</dbReference>
<reference evidence="4" key="1">
    <citation type="journal article" date="2016" name="Genome Announc.">
        <title>Genome sequences of three species of Hanseniaspora isolated from spontaneous wine fermentations.</title>
        <authorList>
            <person name="Sternes P.R."/>
            <person name="Lee D."/>
            <person name="Kutyna D.R."/>
            <person name="Borneman A.R."/>
        </authorList>
    </citation>
    <scope>NUCLEOTIDE SEQUENCE [LARGE SCALE GENOMIC DNA]</scope>
    <source>
        <strain evidence="4">AWRI3579</strain>
    </source>
</reference>
<dbReference type="GO" id="GO:0006629">
    <property type="term" value="P:lipid metabolic process"/>
    <property type="evidence" value="ECO:0007669"/>
    <property type="project" value="UniProtKB-ARBA"/>
</dbReference>
<dbReference type="AlphaFoldDB" id="A0A1E5RE13"/>
<evidence type="ECO:0000259" key="2">
    <source>
        <dbReference type="SMART" id="SM00014"/>
    </source>
</evidence>
<dbReference type="Proteomes" id="UP000095728">
    <property type="component" value="Unassembled WGS sequence"/>
</dbReference>
<accession>A0A1E5RE13</accession>
<protein>
    <submittedName>
        <fullName evidence="3">Dolichyldiphosphatase</fullName>
    </submittedName>
</protein>
<dbReference type="InParanoid" id="A0A1E5RE13"/>
<dbReference type="Pfam" id="PF01569">
    <property type="entry name" value="PAP2"/>
    <property type="match status" value="1"/>
</dbReference>
<keyword evidence="1" id="KW-1133">Transmembrane helix</keyword>
<dbReference type="PANTHER" id="PTHR14969:SF59">
    <property type="entry name" value="DOLICHYLDIPHOSPHATASE"/>
    <property type="match status" value="1"/>
</dbReference>
<feature type="transmembrane region" description="Helical" evidence="1">
    <location>
        <begin position="46"/>
        <end position="63"/>
    </location>
</feature>